<gene>
    <name evidence="1" type="ORF">SDC9_121143</name>
</gene>
<name>A0A645CB82_9ZZZZ</name>
<reference evidence="1" key="1">
    <citation type="submission" date="2019-08" db="EMBL/GenBank/DDBJ databases">
        <authorList>
            <person name="Kucharzyk K."/>
            <person name="Murdoch R.W."/>
            <person name="Higgins S."/>
            <person name="Loffler F."/>
        </authorList>
    </citation>
    <scope>NUCLEOTIDE SEQUENCE</scope>
</reference>
<dbReference type="AlphaFoldDB" id="A0A645CB82"/>
<proteinExistence type="predicted"/>
<comment type="caution">
    <text evidence="1">The sequence shown here is derived from an EMBL/GenBank/DDBJ whole genome shotgun (WGS) entry which is preliminary data.</text>
</comment>
<protein>
    <submittedName>
        <fullName evidence="1">Uncharacterized protein</fullName>
    </submittedName>
</protein>
<sequence>MDRPAALGADRDVLLGDRHFAAVVTVEGRNAMAPPKLPRNAPVAHVFHPVKIGAGKAGGHELDVARPHRLNGRLGQWLHFDKPLLRRHGLNVGGAAVAGTDVVGELFDFEEITLRFKVCHNGFAGLVAVHADVFAGILRHVAVLVNDLNEFKAVAHAHLKVIGIVGRGDFDAAGAKLPLDIVVSENRNFAPDQGQDGGLADIGSIPCILRVHGDAGIADHRLRAGRRTDNITGAVHKRIFYVPQVTRFFGKLHLNVGQCRLAVGAPVDDAVALINEAFVIEVDKDLPHSS</sequence>
<dbReference type="EMBL" id="VSSQ01025786">
    <property type="protein sequence ID" value="MPM74158.1"/>
    <property type="molecule type" value="Genomic_DNA"/>
</dbReference>
<accession>A0A645CB82</accession>
<organism evidence="1">
    <name type="scientific">bioreactor metagenome</name>
    <dbReference type="NCBI Taxonomy" id="1076179"/>
    <lineage>
        <taxon>unclassified sequences</taxon>
        <taxon>metagenomes</taxon>
        <taxon>ecological metagenomes</taxon>
    </lineage>
</organism>
<evidence type="ECO:0000313" key="1">
    <source>
        <dbReference type="EMBL" id="MPM74158.1"/>
    </source>
</evidence>